<gene>
    <name evidence="3" type="ORF">SEMRO_326_G118190.1</name>
</gene>
<protein>
    <submittedName>
        <fullName evidence="3">Uncharacterized protein</fullName>
    </submittedName>
</protein>
<feature type="chain" id="PRO_5040211000" evidence="2">
    <location>
        <begin position="31"/>
        <end position="293"/>
    </location>
</feature>
<dbReference type="EMBL" id="CAICTM010000325">
    <property type="protein sequence ID" value="CAB9507955.1"/>
    <property type="molecule type" value="Genomic_DNA"/>
</dbReference>
<dbReference type="Proteomes" id="UP001153069">
    <property type="component" value="Unassembled WGS sequence"/>
</dbReference>
<comment type="caution">
    <text evidence="3">The sequence shown here is derived from an EMBL/GenBank/DDBJ whole genome shotgun (WGS) entry which is preliminary data.</text>
</comment>
<name>A0A9N8HD36_9STRA</name>
<organism evidence="3 4">
    <name type="scientific">Seminavis robusta</name>
    <dbReference type="NCBI Taxonomy" id="568900"/>
    <lineage>
        <taxon>Eukaryota</taxon>
        <taxon>Sar</taxon>
        <taxon>Stramenopiles</taxon>
        <taxon>Ochrophyta</taxon>
        <taxon>Bacillariophyta</taxon>
        <taxon>Bacillariophyceae</taxon>
        <taxon>Bacillariophycidae</taxon>
        <taxon>Naviculales</taxon>
        <taxon>Naviculaceae</taxon>
        <taxon>Seminavis</taxon>
    </lineage>
</organism>
<dbReference type="AlphaFoldDB" id="A0A9N8HD36"/>
<evidence type="ECO:0000256" key="2">
    <source>
        <dbReference type="SAM" id="SignalP"/>
    </source>
</evidence>
<accession>A0A9N8HD36</accession>
<evidence type="ECO:0000313" key="4">
    <source>
        <dbReference type="Proteomes" id="UP001153069"/>
    </source>
</evidence>
<sequence>MDHSRISSRGTCSWLLLSSLLLLLVANTFGLEVCDTYSVQLQATFPDNTLTPCSSQETSIIEALLHSLVQTDVLVGLDGLPIHNFFLAFEKLGADAKWANGDTPVATDSQYDQAFPHMTEKDVLEDIFDPSVSPSISPSESPSAIPSESPTDSLDEDDRNGLGANVSTAVLEKVNGEDGKPDGPLPEIDLFDDSLRSGAGLTTAYDKTGSGARKLGDSCAADWCAFFITKPCQAIPQDPLLASKPIVYHAMMTAFQERVAEAIEKKLRKWARDTDTLCLGNSWELKAIVSRLG</sequence>
<evidence type="ECO:0000313" key="3">
    <source>
        <dbReference type="EMBL" id="CAB9507955.1"/>
    </source>
</evidence>
<reference evidence="3" key="1">
    <citation type="submission" date="2020-06" db="EMBL/GenBank/DDBJ databases">
        <authorList>
            <consortium name="Plant Systems Biology data submission"/>
        </authorList>
    </citation>
    <scope>NUCLEOTIDE SEQUENCE</scope>
    <source>
        <strain evidence="3">D6</strain>
    </source>
</reference>
<feature type="compositionally biased region" description="Low complexity" evidence="1">
    <location>
        <begin position="130"/>
        <end position="150"/>
    </location>
</feature>
<feature type="region of interest" description="Disordered" evidence="1">
    <location>
        <begin position="129"/>
        <end position="162"/>
    </location>
</feature>
<feature type="signal peptide" evidence="2">
    <location>
        <begin position="1"/>
        <end position="30"/>
    </location>
</feature>
<proteinExistence type="predicted"/>
<keyword evidence="2" id="KW-0732">Signal</keyword>
<evidence type="ECO:0000256" key="1">
    <source>
        <dbReference type="SAM" id="MobiDB-lite"/>
    </source>
</evidence>
<keyword evidence="4" id="KW-1185">Reference proteome</keyword>